<evidence type="ECO:0000313" key="2">
    <source>
        <dbReference type="Proteomes" id="UP000201689"/>
    </source>
</evidence>
<accession>A0A193GYZ3</accession>
<evidence type="ECO:0000313" key="1">
    <source>
        <dbReference type="EMBL" id="ANN86125.1"/>
    </source>
</evidence>
<keyword evidence="2" id="KW-1185">Reference proteome</keyword>
<organism evidence="1 2">
    <name type="scientific">Enterobacter phage Arya</name>
    <dbReference type="NCBI Taxonomy" id="1864622"/>
    <lineage>
        <taxon>Viruses</taxon>
        <taxon>Duplodnaviria</taxon>
        <taxon>Heunggongvirae</taxon>
        <taxon>Uroviricota</taxon>
        <taxon>Caudoviricetes</taxon>
        <taxon>Iiscvirinae</taxon>
        <taxon>Aryavirus</taxon>
        <taxon>Aryavirus arya</taxon>
    </lineage>
</organism>
<evidence type="ECO:0008006" key="3">
    <source>
        <dbReference type="Google" id="ProtNLM"/>
    </source>
</evidence>
<name>A0A193GYZ3_9CAUD</name>
<dbReference type="Proteomes" id="UP000201689">
    <property type="component" value="Segment"/>
</dbReference>
<reference evidence="1 2" key="1">
    <citation type="submission" date="2016-05" db="EMBL/GenBank/DDBJ databases">
        <authorList>
            <person name="Lavstsen T."/>
            <person name="Jespersen J.S."/>
        </authorList>
    </citation>
    <scope>NUCLEOTIDE SEQUENCE [LARGE SCALE GENOMIC DNA]</scope>
</reference>
<sequence>MSTKAVYQYDLAGMYTGQTDADESPLEPGVFLIPARCVEVAPPEFTGGQWPRWNGAKWELITVAPANDNQPESPVDKLREFLNANPDVAALIGATNEASNV</sequence>
<dbReference type="GeneID" id="29064924"/>
<protein>
    <recommendedName>
        <fullName evidence="3">Tail fiber assembly protein</fullName>
    </recommendedName>
</protein>
<dbReference type="EMBL" id="KX231828">
    <property type="protein sequence ID" value="ANN86125.1"/>
    <property type="molecule type" value="Genomic_DNA"/>
</dbReference>
<gene>
    <name evidence="1" type="ORF">BI096_gp17</name>
</gene>
<proteinExistence type="predicted"/>
<dbReference type="OrthoDB" id="17468at10239"/>
<reference evidence="1 2" key="2">
    <citation type="submission" date="2016-07" db="EMBL/GenBank/DDBJ databases">
        <title>Whole genome sequeicing and characterization of Enterobacter phage Arya isolated from the termite gut.</title>
        <authorList>
            <person name="Tikhe C."/>
            <person name="Husseneder C."/>
        </authorList>
    </citation>
    <scope>NUCLEOTIDE SEQUENCE [LARGE SCALE GENOMIC DNA]</scope>
</reference>
<dbReference type="KEGG" id="vg:29064924"/>
<dbReference type="RefSeq" id="YP_009284281.1">
    <property type="nucleotide sequence ID" value="NC_031048.1"/>
</dbReference>